<evidence type="ECO:0000313" key="2">
    <source>
        <dbReference type="EMBL" id="MQX54333.1"/>
    </source>
</evidence>
<dbReference type="AlphaFoldDB" id="A0A6N7LVN9"/>
<dbReference type="Gene3D" id="3.30.70.270">
    <property type="match status" value="1"/>
</dbReference>
<dbReference type="Proteomes" id="UP000469421">
    <property type="component" value="Unassembled WGS sequence"/>
</dbReference>
<organism evidence="2 3">
    <name type="scientific">Alcanivorax sediminis</name>
    <dbReference type="NCBI Taxonomy" id="2663008"/>
    <lineage>
        <taxon>Bacteria</taxon>
        <taxon>Pseudomonadati</taxon>
        <taxon>Pseudomonadota</taxon>
        <taxon>Gammaproteobacteria</taxon>
        <taxon>Oceanospirillales</taxon>
        <taxon>Alcanivoracaceae</taxon>
        <taxon>Alcanivorax</taxon>
    </lineage>
</organism>
<keyword evidence="3" id="KW-1185">Reference proteome</keyword>
<dbReference type="InterPro" id="IPR029787">
    <property type="entry name" value="Nucleotide_cyclase"/>
</dbReference>
<comment type="caution">
    <text evidence="2">The sequence shown here is derived from an EMBL/GenBank/DDBJ whole genome shotgun (WGS) entry which is preliminary data.</text>
</comment>
<dbReference type="Pfam" id="PF00990">
    <property type="entry name" value="GGDEF"/>
    <property type="match status" value="1"/>
</dbReference>
<dbReference type="InterPro" id="IPR000160">
    <property type="entry name" value="GGDEF_dom"/>
</dbReference>
<dbReference type="EMBL" id="WIRE01000001">
    <property type="protein sequence ID" value="MQX54333.1"/>
    <property type="molecule type" value="Genomic_DNA"/>
</dbReference>
<protein>
    <submittedName>
        <fullName evidence="2">Diguanylate cyclase</fullName>
    </submittedName>
</protein>
<feature type="domain" description="GGDEF" evidence="1">
    <location>
        <begin position="50"/>
        <end position="162"/>
    </location>
</feature>
<proteinExistence type="predicted"/>
<reference evidence="2 3" key="1">
    <citation type="submission" date="2019-10" db="EMBL/GenBank/DDBJ databases">
        <title>Alcanivorax sp.PA15-N-34 draft genome sequence.</title>
        <authorList>
            <person name="Liao X."/>
            <person name="Shao Z."/>
        </authorList>
    </citation>
    <scope>NUCLEOTIDE SEQUENCE [LARGE SCALE GENOMIC DNA]</scope>
    <source>
        <strain evidence="2 3">PA15-N-34</strain>
    </source>
</reference>
<dbReference type="InterPro" id="IPR043128">
    <property type="entry name" value="Rev_trsase/Diguanyl_cyclase"/>
</dbReference>
<evidence type="ECO:0000313" key="3">
    <source>
        <dbReference type="Proteomes" id="UP000469421"/>
    </source>
</evidence>
<accession>A0A6N7LVN9</accession>
<sequence length="266" mass="29829">MHRLPESREPTRIEDGRTPLSRRDSILPFWIPLPMTAVTSKSRAESHNQLAIEQALSLCLRHQHPVTLLALDVAEFENLRADIGEARMESLVSVMAEHLQQFKRCEDLLIINPDSHRMLVILPATDVQGGHQLARRLLARFDEDVIQLDEFQIEVSLRIALHGYETLEDADPSPLINATLALLDNTNPEESLVMSESARQAMARPHPHSTDTLAAGLLAKVRRKGDSGLLDTLKPALSRLPESERMKLVDHLLDLSTRLDSGLARH</sequence>
<gene>
    <name evidence="2" type="ORF">GFN93_13840</name>
</gene>
<evidence type="ECO:0000259" key="1">
    <source>
        <dbReference type="Pfam" id="PF00990"/>
    </source>
</evidence>
<name>A0A6N7LVN9_9GAMM</name>
<dbReference type="SUPFAM" id="SSF55073">
    <property type="entry name" value="Nucleotide cyclase"/>
    <property type="match status" value="1"/>
</dbReference>